<evidence type="ECO:0000313" key="4">
    <source>
        <dbReference type="Proteomes" id="UP000011586"/>
    </source>
</evidence>
<organism evidence="3 4">
    <name type="scientific">Halorubrum californiense DSM 19288</name>
    <dbReference type="NCBI Taxonomy" id="1227465"/>
    <lineage>
        <taxon>Archaea</taxon>
        <taxon>Methanobacteriati</taxon>
        <taxon>Methanobacteriota</taxon>
        <taxon>Stenosarchaea group</taxon>
        <taxon>Halobacteria</taxon>
        <taxon>Halobacteriales</taxon>
        <taxon>Haloferacaceae</taxon>
        <taxon>Halorubrum</taxon>
    </lineage>
</organism>
<sequence>MGGMAGSGMAGGMGGWMVLFPLIALLTVAALLVVGVVGIRSLANETDDGSTQSEPDEDPVERLQRRYAEGELSEAEFERALERELESEETDGIETEPPPETDRTGTAERER</sequence>
<evidence type="ECO:0000259" key="2">
    <source>
        <dbReference type="Pfam" id="PF09851"/>
    </source>
</evidence>
<gene>
    <name evidence="3" type="ORF">C463_07617</name>
</gene>
<name>M0EAH0_9EURY</name>
<protein>
    <recommendedName>
        <fullName evidence="2">SHOCT domain-containing protein</fullName>
    </recommendedName>
</protein>
<dbReference type="Pfam" id="PF09851">
    <property type="entry name" value="SHOCT"/>
    <property type="match status" value="1"/>
</dbReference>
<feature type="compositionally biased region" description="Acidic residues" evidence="1">
    <location>
        <begin position="85"/>
        <end position="99"/>
    </location>
</feature>
<accession>M0EAH0</accession>
<feature type="compositionally biased region" description="Basic and acidic residues" evidence="1">
    <location>
        <begin position="100"/>
        <end position="111"/>
    </location>
</feature>
<feature type="domain" description="SHOCT" evidence="2">
    <location>
        <begin position="58"/>
        <end position="83"/>
    </location>
</feature>
<proteinExistence type="predicted"/>
<keyword evidence="4" id="KW-1185">Reference proteome</keyword>
<dbReference type="PATRIC" id="fig|1227465.4.peg.1495"/>
<dbReference type="Proteomes" id="UP000011586">
    <property type="component" value="Unassembled WGS sequence"/>
</dbReference>
<reference evidence="3 4" key="1">
    <citation type="journal article" date="2014" name="PLoS Genet.">
        <title>Phylogenetically driven sequencing of extremely halophilic archaea reveals strategies for static and dynamic osmo-response.</title>
        <authorList>
            <person name="Becker E.A."/>
            <person name="Seitzer P.M."/>
            <person name="Tritt A."/>
            <person name="Larsen D."/>
            <person name="Krusor M."/>
            <person name="Yao A.I."/>
            <person name="Wu D."/>
            <person name="Madern D."/>
            <person name="Eisen J.A."/>
            <person name="Darling A.E."/>
            <person name="Facciotti M.T."/>
        </authorList>
    </citation>
    <scope>NUCLEOTIDE SEQUENCE [LARGE SCALE GENOMIC DNA]</scope>
    <source>
        <strain evidence="3 4">DSM 19288</strain>
    </source>
</reference>
<evidence type="ECO:0000256" key="1">
    <source>
        <dbReference type="SAM" id="MobiDB-lite"/>
    </source>
</evidence>
<dbReference type="InterPro" id="IPR018649">
    <property type="entry name" value="SHOCT"/>
</dbReference>
<dbReference type="EMBL" id="AOJK01000036">
    <property type="protein sequence ID" value="ELZ44806.1"/>
    <property type="molecule type" value="Genomic_DNA"/>
</dbReference>
<feature type="region of interest" description="Disordered" evidence="1">
    <location>
        <begin position="68"/>
        <end position="111"/>
    </location>
</feature>
<dbReference type="AlphaFoldDB" id="M0EAH0"/>
<evidence type="ECO:0000313" key="3">
    <source>
        <dbReference type="EMBL" id="ELZ44806.1"/>
    </source>
</evidence>
<comment type="caution">
    <text evidence="3">The sequence shown here is derived from an EMBL/GenBank/DDBJ whole genome shotgun (WGS) entry which is preliminary data.</text>
</comment>